<evidence type="ECO:0000313" key="2">
    <source>
        <dbReference type="EMBL" id="CRZ04253.1"/>
    </source>
</evidence>
<feature type="compositionally biased region" description="Low complexity" evidence="1">
    <location>
        <begin position="37"/>
        <end position="57"/>
    </location>
</feature>
<organism evidence="2">
    <name type="scientific">Spongospora subterranea</name>
    <dbReference type="NCBI Taxonomy" id="70186"/>
    <lineage>
        <taxon>Eukaryota</taxon>
        <taxon>Sar</taxon>
        <taxon>Rhizaria</taxon>
        <taxon>Endomyxa</taxon>
        <taxon>Phytomyxea</taxon>
        <taxon>Plasmodiophorida</taxon>
        <taxon>Plasmodiophoridae</taxon>
        <taxon>Spongospora</taxon>
    </lineage>
</organism>
<feature type="non-terminal residue" evidence="2">
    <location>
        <position position="1"/>
    </location>
</feature>
<sequence length="584" mass="64789">SSSQFGKRGEASPNNHRGYAKSKSSPIIRRRASDLPTSSGSGIMISASGASTSGTSKGKTRVSDNGKSDQGRPVKSVSIASPNHVAKPLYDPKRVPQFSMKFPRADRPENHAPERFPDIAVQRNFASLPLFRKPDLSSALLDQLWENQEIDEGLGQTGALYDGLLPETKVAVDQLCLVLAVITLLSKIQPAPLASSLNQRVDFSSIEQFKSLPEFAIDSILTYKLSRISRHFKEIKAEGAFSANDDESARLMFKLNPLLVNALKGDMSHLQEAINLLHKHYPDIVSAMKEGGVSKVDGLVEAQASSMEGDVSKVDKSEKVEEEFSLDNLLPMLYYAFEHRLDKELVHSEFLPALLNVIIALNANYPPLLLQLAMPNDKIKKFAPNSCKMRIFQVALEIEMFLQRSLSSHKSSEADPVLPRQKSTFLSALMAKIPTTQYFSGRFSTAEHVADAIGFGHRSASRRWFHQLCAIVFALNRARATLALPIDDLHQVPLLADIPSFCIADLPSSLYRQIVVAKTWEDTVQSFNNALIVDTMEADEEEQLVDLMKYVVYRAIRGRYGLLEYAYLKLQKSSLWGAKSQPAP</sequence>
<dbReference type="EMBL" id="HACM01003811">
    <property type="protein sequence ID" value="CRZ04253.1"/>
    <property type="molecule type" value="Transcribed_RNA"/>
</dbReference>
<feature type="compositionally biased region" description="Basic and acidic residues" evidence="1">
    <location>
        <begin position="61"/>
        <end position="72"/>
    </location>
</feature>
<name>A0A0H5QQD6_9EUKA</name>
<evidence type="ECO:0000256" key="1">
    <source>
        <dbReference type="SAM" id="MobiDB-lite"/>
    </source>
</evidence>
<feature type="region of interest" description="Disordered" evidence="1">
    <location>
        <begin position="1"/>
        <end position="90"/>
    </location>
</feature>
<protein>
    <submittedName>
        <fullName evidence="2">Uncharacterized protein</fullName>
    </submittedName>
</protein>
<reference evidence="2" key="1">
    <citation type="submission" date="2015-04" db="EMBL/GenBank/DDBJ databases">
        <title>The genome sequence of the plant pathogenic Rhizarian Plasmodiophora brassicae reveals insights in its biotrophic life cycle and the origin of chitin synthesis.</title>
        <authorList>
            <person name="Schwelm A."/>
            <person name="Fogelqvist J."/>
            <person name="Knaust A."/>
            <person name="Julke S."/>
            <person name="Lilja T."/>
            <person name="Dhandapani V."/>
            <person name="Bonilla-Rosso G."/>
            <person name="Karlsson M."/>
            <person name="Shevchenko A."/>
            <person name="Choi S.R."/>
            <person name="Kim H.G."/>
            <person name="Park J.Y."/>
            <person name="Lim Y.P."/>
            <person name="Ludwig-Muller J."/>
            <person name="Dixelius C."/>
        </authorList>
    </citation>
    <scope>NUCLEOTIDE SEQUENCE</scope>
    <source>
        <tissue evidence="2">Potato root galls</tissue>
    </source>
</reference>
<accession>A0A0H5QQD6</accession>
<proteinExistence type="predicted"/>
<dbReference type="AlphaFoldDB" id="A0A0H5QQD6"/>